<organism evidence="1 2">
    <name type="scientific">Seminavis robusta</name>
    <dbReference type="NCBI Taxonomy" id="568900"/>
    <lineage>
        <taxon>Eukaryota</taxon>
        <taxon>Sar</taxon>
        <taxon>Stramenopiles</taxon>
        <taxon>Ochrophyta</taxon>
        <taxon>Bacillariophyta</taxon>
        <taxon>Bacillariophyceae</taxon>
        <taxon>Bacillariophycidae</taxon>
        <taxon>Naviculales</taxon>
        <taxon>Naviculaceae</taxon>
        <taxon>Seminavis</taxon>
    </lineage>
</organism>
<gene>
    <name evidence="1" type="ORF">SEMRO_118_G057540.1</name>
</gene>
<evidence type="ECO:0000313" key="1">
    <source>
        <dbReference type="EMBL" id="CAB9501761.1"/>
    </source>
</evidence>
<sequence>AFRLGNSCAVLQDFVMSVARTPGQQQQFQAVNSFQNGGTNSTKTKVPNAVWEALAEVEAVRGILLQR</sequence>
<keyword evidence="2" id="KW-1185">Reference proteome</keyword>
<dbReference type="OrthoDB" id="49470at2759"/>
<evidence type="ECO:0000313" key="2">
    <source>
        <dbReference type="Proteomes" id="UP001153069"/>
    </source>
</evidence>
<reference evidence="1" key="1">
    <citation type="submission" date="2020-06" db="EMBL/GenBank/DDBJ databases">
        <authorList>
            <consortium name="Plant Systems Biology data submission"/>
        </authorList>
    </citation>
    <scope>NUCLEOTIDE SEQUENCE</scope>
    <source>
        <strain evidence="1">D6</strain>
    </source>
</reference>
<accession>A0A9N8H5L3</accession>
<comment type="caution">
    <text evidence="1">The sequence shown here is derived from an EMBL/GenBank/DDBJ whole genome shotgun (WGS) entry which is preliminary data.</text>
</comment>
<protein>
    <submittedName>
        <fullName evidence="1">Uncharacterized protein</fullName>
    </submittedName>
</protein>
<dbReference type="AlphaFoldDB" id="A0A9N8H5L3"/>
<dbReference type="EMBL" id="CAICTM010000117">
    <property type="protein sequence ID" value="CAB9501761.1"/>
    <property type="molecule type" value="Genomic_DNA"/>
</dbReference>
<dbReference type="Proteomes" id="UP001153069">
    <property type="component" value="Unassembled WGS sequence"/>
</dbReference>
<name>A0A9N8H5L3_9STRA</name>
<proteinExistence type="predicted"/>
<feature type="non-terminal residue" evidence="1">
    <location>
        <position position="1"/>
    </location>
</feature>